<protein>
    <submittedName>
        <fullName evidence="2">Uncharacterized protein</fullName>
    </submittedName>
</protein>
<dbReference type="InterPro" id="IPR017946">
    <property type="entry name" value="PLC-like_Pdiesterase_TIM-brl"/>
</dbReference>
<dbReference type="GO" id="GO:0006629">
    <property type="term" value="P:lipid metabolic process"/>
    <property type="evidence" value="ECO:0007669"/>
    <property type="project" value="InterPro"/>
</dbReference>
<dbReference type="GO" id="GO:0008081">
    <property type="term" value="F:phosphoric diester hydrolase activity"/>
    <property type="evidence" value="ECO:0007669"/>
    <property type="project" value="InterPro"/>
</dbReference>
<sequence length="193" mass="22217">MNLFGEMLYRPGIDCLEKFPSPKSLKKRVLISTKPPEKFQNSKPSQNKEHPKTDQQGQVDDDEFIEEVAEEKAALEYRNLIAIYARKLKGRLDNIFQDIVRNKARRLSMREQQLKNAVTKNHGIVIVRCLELKVEDDDGGRRLQLTIEAKALAFKNVPTREEVTIFRYSSKCCSGGIILNVIILVMLRLQDVM</sequence>
<feature type="region of interest" description="Disordered" evidence="1">
    <location>
        <begin position="31"/>
        <end position="60"/>
    </location>
</feature>
<reference evidence="2" key="1">
    <citation type="journal article" date="2023" name="Plant J.">
        <title>Genome sequences and population genomics provide insights into the demographic history, inbreeding, and mutation load of two 'living fossil' tree species of Dipteronia.</title>
        <authorList>
            <person name="Feng Y."/>
            <person name="Comes H.P."/>
            <person name="Chen J."/>
            <person name="Zhu S."/>
            <person name="Lu R."/>
            <person name="Zhang X."/>
            <person name="Li P."/>
            <person name="Qiu J."/>
            <person name="Olsen K.M."/>
            <person name="Qiu Y."/>
        </authorList>
    </citation>
    <scope>NUCLEOTIDE SEQUENCE</scope>
    <source>
        <strain evidence="2">KIB01</strain>
    </source>
</reference>
<gene>
    <name evidence="2" type="ORF">Ddye_021454</name>
</gene>
<accession>A0AAD9WWA9</accession>
<dbReference type="SUPFAM" id="SSF51695">
    <property type="entry name" value="PLC-like phosphodiesterases"/>
    <property type="match status" value="1"/>
</dbReference>
<dbReference type="Proteomes" id="UP001280121">
    <property type="component" value="Unassembled WGS sequence"/>
</dbReference>
<dbReference type="Gene3D" id="3.20.20.190">
    <property type="entry name" value="Phosphatidylinositol (PI) phosphodiesterase"/>
    <property type="match status" value="1"/>
</dbReference>
<evidence type="ECO:0000256" key="1">
    <source>
        <dbReference type="SAM" id="MobiDB-lite"/>
    </source>
</evidence>
<dbReference type="AlphaFoldDB" id="A0AAD9WWA9"/>
<keyword evidence="3" id="KW-1185">Reference proteome</keyword>
<evidence type="ECO:0000313" key="2">
    <source>
        <dbReference type="EMBL" id="KAK2646259.1"/>
    </source>
</evidence>
<name>A0AAD9WWA9_9ROSI</name>
<comment type="caution">
    <text evidence="2">The sequence shown here is derived from an EMBL/GenBank/DDBJ whole genome shotgun (WGS) entry which is preliminary data.</text>
</comment>
<proteinExistence type="predicted"/>
<organism evidence="2 3">
    <name type="scientific">Dipteronia dyeriana</name>
    <dbReference type="NCBI Taxonomy" id="168575"/>
    <lineage>
        <taxon>Eukaryota</taxon>
        <taxon>Viridiplantae</taxon>
        <taxon>Streptophyta</taxon>
        <taxon>Embryophyta</taxon>
        <taxon>Tracheophyta</taxon>
        <taxon>Spermatophyta</taxon>
        <taxon>Magnoliopsida</taxon>
        <taxon>eudicotyledons</taxon>
        <taxon>Gunneridae</taxon>
        <taxon>Pentapetalae</taxon>
        <taxon>rosids</taxon>
        <taxon>malvids</taxon>
        <taxon>Sapindales</taxon>
        <taxon>Sapindaceae</taxon>
        <taxon>Hippocastanoideae</taxon>
        <taxon>Acereae</taxon>
        <taxon>Dipteronia</taxon>
    </lineage>
</organism>
<evidence type="ECO:0000313" key="3">
    <source>
        <dbReference type="Proteomes" id="UP001280121"/>
    </source>
</evidence>
<dbReference type="EMBL" id="JANJYI010000006">
    <property type="protein sequence ID" value="KAK2646259.1"/>
    <property type="molecule type" value="Genomic_DNA"/>
</dbReference>